<dbReference type="Proteomes" id="UP000517712">
    <property type="component" value="Unassembled WGS sequence"/>
</dbReference>
<proteinExistence type="predicted"/>
<dbReference type="EC" id="3.4.16.4" evidence="3"/>
<feature type="signal peptide" evidence="1">
    <location>
        <begin position="1"/>
        <end position="26"/>
    </location>
</feature>
<dbReference type="PANTHER" id="PTHR34385:SF1">
    <property type="entry name" value="PEPTIDOGLYCAN L-ALANYL-D-GLUTAMATE ENDOPEPTIDASE CWLK"/>
    <property type="match status" value="1"/>
</dbReference>
<dbReference type="Pfam" id="PF02557">
    <property type="entry name" value="VanY"/>
    <property type="match status" value="1"/>
</dbReference>
<keyword evidence="3" id="KW-0645">Protease</keyword>
<dbReference type="CDD" id="cd14852">
    <property type="entry name" value="LD-carboxypeptidase"/>
    <property type="match status" value="1"/>
</dbReference>
<evidence type="ECO:0000313" key="3">
    <source>
        <dbReference type="EMBL" id="MBB5743050.1"/>
    </source>
</evidence>
<evidence type="ECO:0000313" key="4">
    <source>
        <dbReference type="Proteomes" id="UP000517712"/>
    </source>
</evidence>
<evidence type="ECO:0000256" key="1">
    <source>
        <dbReference type="SAM" id="SignalP"/>
    </source>
</evidence>
<organism evidence="3 4">
    <name type="scientific">Microbacterium ginsengiterrae</name>
    <dbReference type="NCBI Taxonomy" id="546115"/>
    <lineage>
        <taxon>Bacteria</taxon>
        <taxon>Bacillati</taxon>
        <taxon>Actinomycetota</taxon>
        <taxon>Actinomycetes</taxon>
        <taxon>Micrococcales</taxon>
        <taxon>Microbacteriaceae</taxon>
        <taxon>Microbacterium</taxon>
    </lineage>
</organism>
<keyword evidence="4" id="KW-1185">Reference proteome</keyword>
<feature type="chain" id="PRO_5038497298" evidence="1">
    <location>
        <begin position="27"/>
        <end position="293"/>
    </location>
</feature>
<evidence type="ECO:0000259" key="2">
    <source>
        <dbReference type="Pfam" id="PF02557"/>
    </source>
</evidence>
<dbReference type="EMBL" id="JACHMU010000001">
    <property type="protein sequence ID" value="MBB5743050.1"/>
    <property type="molecule type" value="Genomic_DNA"/>
</dbReference>
<dbReference type="AlphaFoldDB" id="A0A7W9FBD2"/>
<dbReference type="GO" id="GO:0009002">
    <property type="term" value="F:serine-type D-Ala-D-Ala carboxypeptidase activity"/>
    <property type="evidence" value="ECO:0007669"/>
    <property type="project" value="UniProtKB-EC"/>
</dbReference>
<keyword evidence="1" id="KW-0732">Signal</keyword>
<gene>
    <name evidence="3" type="ORF">HD600_001547</name>
</gene>
<dbReference type="PANTHER" id="PTHR34385">
    <property type="entry name" value="D-ALANYL-D-ALANINE CARBOXYPEPTIDASE"/>
    <property type="match status" value="1"/>
</dbReference>
<sequence length="293" mass="30153">MHVALPVGLVVTALGALWALSDAPSAAESAPLPPAPSVVAHLPGVDVSAVDPADPCADAAVRDALASGDDEAAVTAFGGGMAFRDAVVTGNAPCVSLSDPNRHWVVVNKSRALEPADHEPAGMTEASVQMTTASHLIDEDAASALAEMAAALRDAGAGELGMNNAYRSYGLQVSNYSDQVAQSGQSVVDLSSARPGFSEHQTGFAVDVVACGSGCGEIGAFGGTSESDWVAAHSWEYGFIIRYEPGQTGTTGYEPEPWHLRYVGPALAAAYHEGGFRSLEEFFGLPAAPDYPH</sequence>
<dbReference type="InterPro" id="IPR052179">
    <property type="entry name" value="DD-CPase-like"/>
</dbReference>
<comment type="caution">
    <text evidence="3">The sequence shown here is derived from an EMBL/GenBank/DDBJ whole genome shotgun (WGS) entry which is preliminary data.</text>
</comment>
<dbReference type="InterPro" id="IPR009045">
    <property type="entry name" value="Zn_M74/Hedgehog-like"/>
</dbReference>
<keyword evidence="3" id="KW-0121">Carboxypeptidase</keyword>
<feature type="domain" description="D-alanyl-D-alanine carboxypeptidase-like core" evidence="2">
    <location>
        <begin position="135"/>
        <end position="264"/>
    </location>
</feature>
<dbReference type="RefSeq" id="WP_241731647.1">
    <property type="nucleotide sequence ID" value="NZ_BAAAPG010000001.1"/>
</dbReference>
<reference evidence="3 4" key="1">
    <citation type="submission" date="2020-08" db="EMBL/GenBank/DDBJ databases">
        <title>Sequencing the genomes of 1000 actinobacteria strains.</title>
        <authorList>
            <person name="Klenk H.-P."/>
        </authorList>
    </citation>
    <scope>NUCLEOTIDE SEQUENCE [LARGE SCALE GENOMIC DNA]</scope>
    <source>
        <strain evidence="3 4">DSM 24823</strain>
    </source>
</reference>
<dbReference type="InterPro" id="IPR058193">
    <property type="entry name" value="VanY/YodJ_core_dom"/>
</dbReference>
<dbReference type="InterPro" id="IPR003709">
    <property type="entry name" value="VanY-like_core_dom"/>
</dbReference>
<dbReference type="SUPFAM" id="SSF55166">
    <property type="entry name" value="Hedgehog/DD-peptidase"/>
    <property type="match status" value="1"/>
</dbReference>
<dbReference type="Gene3D" id="3.30.1380.10">
    <property type="match status" value="1"/>
</dbReference>
<dbReference type="GO" id="GO:0006508">
    <property type="term" value="P:proteolysis"/>
    <property type="evidence" value="ECO:0007669"/>
    <property type="project" value="InterPro"/>
</dbReference>
<name>A0A7W9FBD2_9MICO</name>
<keyword evidence="3" id="KW-0378">Hydrolase</keyword>
<protein>
    <submittedName>
        <fullName evidence="3">D-alanyl-D-alanine carboxypeptidase</fullName>
        <ecNumber evidence="3">3.4.16.4</ecNumber>
    </submittedName>
</protein>
<accession>A0A7W9FBD2</accession>